<proteinExistence type="predicted"/>
<dbReference type="AlphaFoldDB" id="A0A1F7IR40"/>
<comment type="caution">
    <text evidence="2">The sequence shown here is derived from an EMBL/GenBank/DDBJ whole genome shotgun (WGS) entry which is preliminary data.</text>
</comment>
<protein>
    <submittedName>
        <fullName evidence="2">Uncharacterized protein</fullName>
    </submittedName>
</protein>
<accession>A0A1F7IR40</accession>
<reference evidence="2 3" key="1">
    <citation type="journal article" date="2016" name="Nat. Commun.">
        <title>Thousands of microbial genomes shed light on interconnected biogeochemical processes in an aquifer system.</title>
        <authorList>
            <person name="Anantharaman K."/>
            <person name="Brown C.T."/>
            <person name="Hug L.A."/>
            <person name="Sharon I."/>
            <person name="Castelle C.J."/>
            <person name="Probst A.J."/>
            <person name="Thomas B.C."/>
            <person name="Singh A."/>
            <person name="Wilkins M.J."/>
            <person name="Karaoz U."/>
            <person name="Brodie E.L."/>
            <person name="Williams K.H."/>
            <person name="Hubbard S.S."/>
            <person name="Banfield J.F."/>
        </authorList>
    </citation>
    <scope>NUCLEOTIDE SEQUENCE [LARGE SCALE GENOMIC DNA]</scope>
</reference>
<sequence>MTRENINLTLAVIVIVGFMVFIFFSLSSGTIADEETLTPTPIQDKTNGDSAGFNPNYGDLTEEQIKIVDIAVGNLLNNSEGITPPMISVINFEEKEFSDASLGCPQEGMSYAQVITPGYQVILEAQGNEYDYRLTDEKNIILCEK</sequence>
<keyword evidence="1" id="KW-1133">Transmembrane helix</keyword>
<organism evidence="2 3">
    <name type="scientific">Candidatus Roizmanbacteria bacterium RIFCSPLOWO2_01_FULL_38_12</name>
    <dbReference type="NCBI Taxonomy" id="1802061"/>
    <lineage>
        <taxon>Bacteria</taxon>
        <taxon>Candidatus Roizmaniibacteriota</taxon>
    </lineage>
</organism>
<evidence type="ECO:0000256" key="1">
    <source>
        <dbReference type="SAM" id="Phobius"/>
    </source>
</evidence>
<evidence type="ECO:0000313" key="3">
    <source>
        <dbReference type="Proteomes" id="UP000177141"/>
    </source>
</evidence>
<dbReference type="STRING" id="1802061.A3A93_01285"/>
<dbReference type="Proteomes" id="UP000177141">
    <property type="component" value="Unassembled WGS sequence"/>
</dbReference>
<name>A0A1F7IR40_9BACT</name>
<gene>
    <name evidence="2" type="ORF">A3A93_01285</name>
</gene>
<feature type="transmembrane region" description="Helical" evidence="1">
    <location>
        <begin position="6"/>
        <end position="26"/>
    </location>
</feature>
<keyword evidence="1" id="KW-0472">Membrane</keyword>
<dbReference type="EMBL" id="MGAL01000048">
    <property type="protein sequence ID" value="OGK45830.1"/>
    <property type="molecule type" value="Genomic_DNA"/>
</dbReference>
<keyword evidence="1" id="KW-0812">Transmembrane</keyword>
<evidence type="ECO:0000313" key="2">
    <source>
        <dbReference type="EMBL" id="OGK45830.1"/>
    </source>
</evidence>